<gene>
    <name evidence="2" type="ORF">Hypma_010778</name>
</gene>
<evidence type="ECO:0000256" key="1">
    <source>
        <dbReference type="SAM" id="Phobius"/>
    </source>
</evidence>
<feature type="transmembrane region" description="Helical" evidence="1">
    <location>
        <begin position="59"/>
        <end position="82"/>
    </location>
</feature>
<dbReference type="AlphaFoldDB" id="A0A369JNZ5"/>
<evidence type="ECO:0000313" key="2">
    <source>
        <dbReference type="EMBL" id="RDB22105.1"/>
    </source>
</evidence>
<dbReference type="EMBL" id="LUEZ02000052">
    <property type="protein sequence ID" value="RDB22105.1"/>
    <property type="molecule type" value="Genomic_DNA"/>
</dbReference>
<accession>A0A369JNZ5</accession>
<organism evidence="2 3">
    <name type="scientific">Hypsizygus marmoreus</name>
    <name type="common">White beech mushroom</name>
    <name type="synonym">Agaricus marmoreus</name>
    <dbReference type="NCBI Taxonomy" id="39966"/>
    <lineage>
        <taxon>Eukaryota</taxon>
        <taxon>Fungi</taxon>
        <taxon>Dikarya</taxon>
        <taxon>Basidiomycota</taxon>
        <taxon>Agaricomycotina</taxon>
        <taxon>Agaricomycetes</taxon>
        <taxon>Agaricomycetidae</taxon>
        <taxon>Agaricales</taxon>
        <taxon>Tricholomatineae</taxon>
        <taxon>Lyophyllaceae</taxon>
        <taxon>Hypsizygus</taxon>
    </lineage>
</organism>
<sequence>MSNQSEILNPLTPMAYLSPPEAHQITISGYIAVGLLAALVWDILTHLDLEYKILFRSKISIPIVVYFLARLTVLSSLFLVILSTDPLGKHCPRLGEVVCVFYHVTYSATTLLFFLRLRAIFHGNRPVIVVGFLLWLGSVGGALTSLITGGAGAVEIQPSNYCGLTPATTSVIAPPVTLAVFDTFVCFAISWRLLESVNNSKHSSSSLWKRILLGRDMPALSRVLLQDGQVYYLVSLTSSLATVLISFLPGIPMAFRYASAFNTIVVNAMACQVFRKTKYGMMTRAQPSTLSRGVLHENTEIGPEATSSSHEVQEGGQKRTWRAKALGAVMILVPFSCMAICFPRAFK</sequence>
<reference evidence="2" key="1">
    <citation type="submission" date="2018-04" db="EMBL/GenBank/DDBJ databases">
        <title>Whole genome sequencing of Hypsizygus marmoreus.</title>
        <authorList>
            <person name="Choi I.-G."/>
            <person name="Min B."/>
            <person name="Kim J.-G."/>
            <person name="Kim S."/>
            <person name="Oh Y.-L."/>
            <person name="Kong W.-S."/>
            <person name="Park H."/>
            <person name="Jeong J."/>
            <person name="Song E.-S."/>
        </authorList>
    </citation>
    <scope>NUCLEOTIDE SEQUENCE [LARGE SCALE GENOMIC DNA]</scope>
    <source>
        <strain evidence="2">51987-8</strain>
    </source>
</reference>
<name>A0A369JNZ5_HYPMA</name>
<dbReference type="InParanoid" id="A0A369JNZ5"/>
<feature type="transmembrane region" description="Helical" evidence="1">
    <location>
        <begin position="171"/>
        <end position="194"/>
    </location>
</feature>
<keyword evidence="1" id="KW-1133">Transmembrane helix</keyword>
<keyword evidence="3" id="KW-1185">Reference proteome</keyword>
<feature type="transmembrane region" description="Helical" evidence="1">
    <location>
        <begin position="325"/>
        <end position="346"/>
    </location>
</feature>
<dbReference type="Proteomes" id="UP000076154">
    <property type="component" value="Unassembled WGS sequence"/>
</dbReference>
<comment type="caution">
    <text evidence="2">The sequence shown here is derived from an EMBL/GenBank/DDBJ whole genome shotgun (WGS) entry which is preliminary data.</text>
</comment>
<evidence type="ECO:0000313" key="3">
    <source>
        <dbReference type="Proteomes" id="UP000076154"/>
    </source>
</evidence>
<protein>
    <submittedName>
        <fullName evidence="2">Uncharacterized protein</fullName>
    </submittedName>
</protein>
<keyword evidence="1" id="KW-0472">Membrane</keyword>
<feature type="transmembrane region" description="Helical" evidence="1">
    <location>
        <begin position="254"/>
        <end position="274"/>
    </location>
</feature>
<feature type="transmembrane region" description="Helical" evidence="1">
    <location>
        <begin position="27"/>
        <end position="47"/>
    </location>
</feature>
<feature type="transmembrane region" description="Helical" evidence="1">
    <location>
        <begin position="127"/>
        <end position="151"/>
    </location>
</feature>
<feature type="transmembrane region" description="Helical" evidence="1">
    <location>
        <begin position="94"/>
        <end position="115"/>
    </location>
</feature>
<keyword evidence="1" id="KW-0812">Transmembrane</keyword>
<dbReference type="STRING" id="39966.A0A369JNZ5"/>
<dbReference type="OrthoDB" id="3038990at2759"/>
<feature type="transmembrane region" description="Helical" evidence="1">
    <location>
        <begin position="230"/>
        <end position="248"/>
    </location>
</feature>
<proteinExistence type="predicted"/>